<dbReference type="AlphaFoldDB" id="A0A4C1YJH3"/>
<dbReference type="Proteomes" id="UP000299102">
    <property type="component" value="Unassembled WGS sequence"/>
</dbReference>
<evidence type="ECO:0000313" key="2">
    <source>
        <dbReference type="Proteomes" id="UP000299102"/>
    </source>
</evidence>
<sequence length="81" mass="9339">MKLYIFRVAEVPRDVKGPLKRHQRGQLRYLRVFASLISKLGIRPTAKERVEAPRRKETIELSHFKIIASLRNLTPTLCVGA</sequence>
<keyword evidence="2" id="KW-1185">Reference proteome</keyword>
<proteinExistence type="predicted"/>
<gene>
    <name evidence="1" type="ORF">EVAR_45098_1</name>
</gene>
<reference evidence="1 2" key="1">
    <citation type="journal article" date="2019" name="Commun. Biol.">
        <title>The bagworm genome reveals a unique fibroin gene that provides high tensile strength.</title>
        <authorList>
            <person name="Kono N."/>
            <person name="Nakamura H."/>
            <person name="Ohtoshi R."/>
            <person name="Tomita M."/>
            <person name="Numata K."/>
            <person name="Arakawa K."/>
        </authorList>
    </citation>
    <scope>NUCLEOTIDE SEQUENCE [LARGE SCALE GENOMIC DNA]</scope>
</reference>
<comment type="caution">
    <text evidence="1">The sequence shown here is derived from an EMBL/GenBank/DDBJ whole genome shotgun (WGS) entry which is preliminary data.</text>
</comment>
<accession>A0A4C1YJH3</accession>
<organism evidence="1 2">
    <name type="scientific">Eumeta variegata</name>
    <name type="common">Bagworm moth</name>
    <name type="synonym">Eumeta japonica</name>
    <dbReference type="NCBI Taxonomy" id="151549"/>
    <lineage>
        <taxon>Eukaryota</taxon>
        <taxon>Metazoa</taxon>
        <taxon>Ecdysozoa</taxon>
        <taxon>Arthropoda</taxon>
        <taxon>Hexapoda</taxon>
        <taxon>Insecta</taxon>
        <taxon>Pterygota</taxon>
        <taxon>Neoptera</taxon>
        <taxon>Endopterygota</taxon>
        <taxon>Lepidoptera</taxon>
        <taxon>Glossata</taxon>
        <taxon>Ditrysia</taxon>
        <taxon>Tineoidea</taxon>
        <taxon>Psychidae</taxon>
        <taxon>Oiketicinae</taxon>
        <taxon>Eumeta</taxon>
    </lineage>
</organism>
<protein>
    <submittedName>
        <fullName evidence="1">Uncharacterized protein</fullName>
    </submittedName>
</protein>
<evidence type="ECO:0000313" key="1">
    <source>
        <dbReference type="EMBL" id="GBP74769.1"/>
    </source>
</evidence>
<name>A0A4C1YJH3_EUMVA</name>
<dbReference type="EMBL" id="BGZK01001221">
    <property type="protein sequence ID" value="GBP74769.1"/>
    <property type="molecule type" value="Genomic_DNA"/>
</dbReference>